<dbReference type="AlphaFoldDB" id="A0A3E2GZW5"/>
<dbReference type="STRING" id="5539.A0A3E2GZW5"/>
<evidence type="ECO:0000313" key="1">
    <source>
        <dbReference type="EMBL" id="RFU26522.1"/>
    </source>
</evidence>
<proteinExistence type="predicted"/>
<dbReference type="OrthoDB" id="4177740at2759"/>
<name>A0A3E2GZW5_SCYLI</name>
<sequence length="274" mass="31221">MPSFDELKELHKADRLAVRKIEKLILSHGKFSFNSQDLHNLGIRKLHNSFEGKQPKLDPCFFTPYPQDIMVRPTDGWTAQKFPSYAASAESPIERARSLYDFLAAYLGGYRIRKLKPEHIKCNSEWVYQDINEYGFKGLDEDGRTPNAAGQSPPQWVVLSIYHNEKGESPHLKGTMISDIEGKDVILYRGEILALVRIIKSRLHQSAFATHDFHPVFMLSITGTQHVRIIQGHFDGTILIIQHSKFYNMQKSNDDTLKLLASLLFGPAPATTRK</sequence>
<accession>A0A3E2GZW5</accession>
<feature type="non-terminal residue" evidence="1">
    <location>
        <position position="1"/>
    </location>
</feature>
<evidence type="ECO:0008006" key="3">
    <source>
        <dbReference type="Google" id="ProtNLM"/>
    </source>
</evidence>
<evidence type="ECO:0000313" key="2">
    <source>
        <dbReference type="Proteomes" id="UP000258309"/>
    </source>
</evidence>
<dbReference type="Proteomes" id="UP000258309">
    <property type="component" value="Unassembled WGS sequence"/>
</dbReference>
<gene>
    <name evidence="1" type="ORF">B7463_g9815</name>
</gene>
<feature type="non-terminal residue" evidence="1">
    <location>
        <position position="274"/>
    </location>
</feature>
<dbReference type="EMBL" id="NCSJ02000257">
    <property type="protein sequence ID" value="RFU26522.1"/>
    <property type="molecule type" value="Genomic_DNA"/>
</dbReference>
<organism evidence="1 2">
    <name type="scientific">Scytalidium lignicola</name>
    <name type="common">Hyphomycete</name>
    <dbReference type="NCBI Taxonomy" id="5539"/>
    <lineage>
        <taxon>Eukaryota</taxon>
        <taxon>Fungi</taxon>
        <taxon>Dikarya</taxon>
        <taxon>Ascomycota</taxon>
        <taxon>Pezizomycotina</taxon>
        <taxon>Leotiomycetes</taxon>
        <taxon>Leotiomycetes incertae sedis</taxon>
        <taxon>Scytalidium</taxon>
    </lineage>
</organism>
<keyword evidence="2" id="KW-1185">Reference proteome</keyword>
<comment type="caution">
    <text evidence="1">The sequence shown here is derived from an EMBL/GenBank/DDBJ whole genome shotgun (WGS) entry which is preliminary data.</text>
</comment>
<reference evidence="1 2" key="1">
    <citation type="submission" date="2018-05" db="EMBL/GenBank/DDBJ databases">
        <title>Draft genome sequence of Scytalidium lignicola DSM 105466, a ubiquitous saprotrophic fungus.</title>
        <authorList>
            <person name="Buettner E."/>
            <person name="Gebauer A.M."/>
            <person name="Hofrichter M."/>
            <person name="Liers C."/>
            <person name="Kellner H."/>
        </authorList>
    </citation>
    <scope>NUCLEOTIDE SEQUENCE [LARGE SCALE GENOMIC DNA]</scope>
    <source>
        <strain evidence="1 2">DSM 105466</strain>
    </source>
</reference>
<protein>
    <recommendedName>
        <fullName evidence="3">Fungal-type protein kinase domain-containing protein</fullName>
    </recommendedName>
</protein>